<evidence type="ECO:0000259" key="2">
    <source>
        <dbReference type="Pfam" id="PF08241"/>
    </source>
</evidence>
<keyword evidence="3" id="KW-0808">Transferase</keyword>
<protein>
    <submittedName>
        <fullName evidence="3">Methyltransferase family protein</fullName>
    </submittedName>
</protein>
<evidence type="ECO:0000256" key="1">
    <source>
        <dbReference type="SAM" id="MobiDB-lite"/>
    </source>
</evidence>
<dbReference type="Gene3D" id="3.40.50.150">
    <property type="entry name" value="Vaccinia Virus protein VP39"/>
    <property type="match status" value="1"/>
</dbReference>
<dbReference type="SUPFAM" id="SSF53335">
    <property type="entry name" value="S-adenosyl-L-methionine-dependent methyltransferases"/>
    <property type="match status" value="1"/>
</dbReference>
<dbReference type="Pfam" id="PF08241">
    <property type="entry name" value="Methyltransf_11"/>
    <property type="match status" value="1"/>
</dbReference>
<dbReference type="GO" id="GO:0032259">
    <property type="term" value="P:methylation"/>
    <property type="evidence" value="ECO:0007669"/>
    <property type="project" value="UniProtKB-KW"/>
</dbReference>
<dbReference type="OrthoDB" id="9798249at2"/>
<keyword evidence="3" id="KW-0489">Methyltransferase</keyword>
<reference evidence="3 4" key="1">
    <citation type="submission" date="2018-05" db="EMBL/GenBank/DDBJ databases">
        <title>Genomic Encyclopedia of Type Strains, Phase IV (KMG-IV): sequencing the most valuable type-strain genomes for metagenomic binning, comparative biology and taxonomic classification.</title>
        <authorList>
            <person name="Goeker M."/>
        </authorList>
    </citation>
    <scope>NUCLEOTIDE SEQUENCE [LARGE SCALE GENOMIC DNA]</scope>
    <source>
        <strain evidence="3 4">DSM 566</strain>
    </source>
</reference>
<name>A0A318GY58_9BURK</name>
<dbReference type="CDD" id="cd02440">
    <property type="entry name" value="AdoMet_MTases"/>
    <property type="match status" value="1"/>
</dbReference>
<evidence type="ECO:0000313" key="4">
    <source>
        <dbReference type="Proteomes" id="UP000247811"/>
    </source>
</evidence>
<keyword evidence="4" id="KW-1185">Reference proteome</keyword>
<dbReference type="InterPro" id="IPR013216">
    <property type="entry name" value="Methyltransf_11"/>
</dbReference>
<dbReference type="InterPro" id="IPR029063">
    <property type="entry name" value="SAM-dependent_MTases_sf"/>
</dbReference>
<dbReference type="RefSeq" id="WP_110401387.1">
    <property type="nucleotide sequence ID" value="NZ_QJJS01000012.1"/>
</dbReference>
<feature type="domain" description="Methyltransferase type 11" evidence="2">
    <location>
        <begin position="8"/>
        <end position="108"/>
    </location>
</feature>
<organism evidence="3 4">
    <name type="scientific">Sphaerotilus hippei</name>
    <dbReference type="NCBI Taxonomy" id="744406"/>
    <lineage>
        <taxon>Bacteria</taxon>
        <taxon>Pseudomonadati</taxon>
        <taxon>Pseudomonadota</taxon>
        <taxon>Betaproteobacteria</taxon>
        <taxon>Burkholderiales</taxon>
        <taxon>Sphaerotilaceae</taxon>
        <taxon>Sphaerotilus</taxon>
    </lineage>
</organism>
<dbReference type="GO" id="GO:0008757">
    <property type="term" value="F:S-adenosylmethionine-dependent methyltransferase activity"/>
    <property type="evidence" value="ECO:0007669"/>
    <property type="project" value="InterPro"/>
</dbReference>
<dbReference type="EMBL" id="QJJS01000012">
    <property type="protein sequence ID" value="PXW94790.1"/>
    <property type="molecule type" value="Genomic_DNA"/>
</dbReference>
<dbReference type="Proteomes" id="UP000247811">
    <property type="component" value="Unassembled WGS sequence"/>
</dbReference>
<sequence>MTLPDRHLDLGCGRCPRNPYGRRQLCGVDLQALDPADLPDPSIQYRVANLVLHPIPWPDHSFASVSAFDFIEHVPRLIVTPSGTSTLFPFVRLMDEVWRVLAPGGRFYAITPTYPSIEAFQDPTHVNIITERTHAYFCGEQPMARMYGFAGRFSVRRAEWVDPSQHTSARPDDSPPEPPEPVSWPRRCAHRIRDSLRRARGRPVRGPHAWFLWELEAVKPAALNDRDCNP</sequence>
<dbReference type="AlphaFoldDB" id="A0A318GY58"/>
<comment type="caution">
    <text evidence="3">The sequence shown here is derived from an EMBL/GenBank/DDBJ whole genome shotgun (WGS) entry which is preliminary data.</text>
</comment>
<proteinExistence type="predicted"/>
<gene>
    <name evidence="3" type="ORF">C7444_112106</name>
</gene>
<feature type="region of interest" description="Disordered" evidence="1">
    <location>
        <begin position="162"/>
        <end position="186"/>
    </location>
</feature>
<accession>A0A318GY58</accession>
<evidence type="ECO:0000313" key="3">
    <source>
        <dbReference type="EMBL" id="PXW94790.1"/>
    </source>
</evidence>